<name>A0A1B2DFR6_9BACL</name>
<gene>
    <name evidence="1" type="ORF">BBD42_08905</name>
</gene>
<dbReference type="AlphaFoldDB" id="A0A1B2DFR6"/>
<dbReference type="InterPro" id="IPR026838">
    <property type="entry name" value="YheC/D"/>
</dbReference>
<sequence>MGSGSDLKKGESSLSIQRVTSKWAKTQVLLRSEHLREYMPATELFSKENLLAMLTEYGMVYVKPVNGTFGKGVIRVEQYAAPGRGFRYQIETSVRTFATFDQLYNSLYRYQVGKRYLIQRGIFLLRHQKRRFDIRVMVQKNPQGSWEATGIIGRLAHPAKIVTNYHSGGTPMPFEQLMNGHLSASEQQAYRQRLNKLSLSIVHQLLQAYPRIKEIGVDIAIDTKLRPWILEVNTCPDPFIFRKLPDKSVFKKIYRYAVAYGRYKRK</sequence>
<dbReference type="SUPFAM" id="SSF56059">
    <property type="entry name" value="Glutathione synthetase ATP-binding domain-like"/>
    <property type="match status" value="1"/>
</dbReference>
<accession>A0A1B2DFR6</accession>
<dbReference type="EMBL" id="CP016808">
    <property type="protein sequence ID" value="ANY66558.1"/>
    <property type="molecule type" value="Genomic_DNA"/>
</dbReference>
<protein>
    <submittedName>
        <fullName evidence="1">Endospore coat-associated protein</fullName>
    </submittedName>
</protein>
<dbReference type="Pfam" id="PF14398">
    <property type="entry name" value="ATPgrasp_YheCD"/>
    <property type="match status" value="1"/>
</dbReference>
<dbReference type="Gene3D" id="3.30.470.20">
    <property type="entry name" value="ATP-grasp fold, B domain"/>
    <property type="match status" value="1"/>
</dbReference>
<reference evidence="1" key="1">
    <citation type="submission" date="2016-08" db="EMBL/GenBank/DDBJ databases">
        <title>Complete Genome Seqeunce of Paenibacillus sp. BIHB 4019 from tea rhizoplane.</title>
        <authorList>
            <person name="Thakur R."/>
            <person name="Swarnkar M.K."/>
            <person name="Gulati A."/>
        </authorList>
    </citation>
    <scope>NUCLEOTIDE SEQUENCE [LARGE SCALE GENOMIC DNA]</scope>
    <source>
        <strain evidence="1">BIHB4019</strain>
    </source>
</reference>
<proteinExistence type="predicted"/>
<organism evidence="1">
    <name type="scientific">Paenibacillus sp. BIHB 4019</name>
    <dbReference type="NCBI Taxonomy" id="1870819"/>
    <lineage>
        <taxon>Bacteria</taxon>
        <taxon>Bacillati</taxon>
        <taxon>Bacillota</taxon>
        <taxon>Bacilli</taxon>
        <taxon>Bacillales</taxon>
        <taxon>Paenibacillaceae</taxon>
        <taxon>Paenibacillus</taxon>
    </lineage>
</organism>
<evidence type="ECO:0000313" key="1">
    <source>
        <dbReference type="EMBL" id="ANY66558.1"/>
    </source>
</evidence>